<comment type="subcellular location">
    <subcellularLocation>
        <location evidence="1">Nucleus</location>
    </subcellularLocation>
</comment>
<protein>
    <recommendedName>
        <fullName evidence="7">ERCC1-like central domain-containing protein</fullName>
    </recommendedName>
</protein>
<evidence type="ECO:0000256" key="5">
    <source>
        <dbReference type="ARBA" id="ARBA00023204"/>
    </source>
</evidence>
<dbReference type="Gene3D" id="1.10.150.20">
    <property type="entry name" value="5' to 3' exonuclease, C-terminal subdomain"/>
    <property type="match status" value="1"/>
</dbReference>
<keyword evidence="5" id="KW-0234">DNA repair</keyword>
<dbReference type="Gene3D" id="3.40.50.10130">
    <property type="match status" value="1"/>
</dbReference>
<dbReference type="GO" id="GO:0070914">
    <property type="term" value="P:UV-damage excision repair"/>
    <property type="evidence" value="ECO:0007669"/>
    <property type="project" value="TreeGrafter"/>
</dbReference>
<keyword evidence="6" id="KW-0539">Nucleus</keyword>
<dbReference type="CDD" id="cd22325">
    <property type="entry name" value="ERCC1_C-like"/>
    <property type="match status" value="1"/>
</dbReference>
<dbReference type="GO" id="GO:0070522">
    <property type="term" value="C:ERCC4-ERCC1 complex"/>
    <property type="evidence" value="ECO:0007669"/>
    <property type="project" value="TreeGrafter"/>
</dbReference>
<dbReference type="PANTHER" id="PTHR12749:SF0">
    <property type="entry name" value="DNA EXCISION REPAIR PROTEIN ERCC-1"/>
    <property type="match status" value="1"/>
</dbReference>
<reference evidence="8" key="1">
    <citation type="submission" date="2023-07" db="EMBL/GenBank/DDBJ databases">
        <authorList>
            <consortium name="AG Swart"/>
            <person name="Singh M."/>
            <person name="Singh A."/>
            <person name="Seah K."/>
            <person name="Emmerich C."/>
        </authorList>
    </citation>
    <scope>NUCLEOTIDE SEQUENCE</scope>
    <source>
        <strain evidence="8">DP1</strain>
    </source>
</reference>
<feature type="domain" description="ERCC1-like central" evidence="7">
    <location>
        <begin position="29"/>
        <end position="142"/>
    </location>
</feature>
<dbReference type="InterPro" id="IPR047260">
    <property type="entry name" value="ERCC1-like_central_dom"/>
</dbReference>
<proteinExistence type="inferred from homology"/>
<organism evidence="8 9">
    <name type="scientific">Euplotes crassus</name>
    <dbReference type="NCBI Taxonomy" id="5936"/>
    <lineage>
        <taxon>Eukaryota</taxon>
        <taxon>Sar</taxon>
        <taxon>Alveolata</taxon>
        <taxon>Ciliophora</taxon>
        <taxon>Intramacronucleata</taxon>
        <taxon>Spirotrichea</taxon>
        <taxon>Hypotrichia</taxon>
        <taxon>Euplotida</taxon>
        <taxon>Euplotidae</taxon>
        <taxon>Moneuplotes</taxon>
    </lineage>
</organism>
<evidence type="ECO:0000313" key="9">
    <source>
        <dbReference type="Proteomes" id="UP001295684"/>
    </source>
</evidence>
<dbReference type="GO" id="GO:0003697">
    <property type="term" value="F:single-stranded DNA binding"/>
    <property type="evidence" value="ECO:0007669"/>
    <property type="project" value="TreeGrafter"/>
</dbReference>
<dbReference type="SUPFAM" id="SSF47781">
    <property type="entry name" value="RuvA domain 2-like"/>
    <property type="match status" value="1"/>
</dbReference>
<dbReference type="EMBL" id="CAMPGE010022977">
    <property type="protein sequence ID" value="CAI2380962.1"/>
    <property type="molecule type" value="Genomic_DNA"/>
</dbReference>
<evidence type="ECO:0000256" key="2">
    <source>
        <dbReference type="ARBA" id="ARBA00008283"/>
    </source>
</evidence>
<evidence type="ECO:0000313" key="8">
    <source>
        <dbReference type="EMBL" id="CAI2380962.1"/>
    </source>
</evidence>
<dbReference type="SUPFAM" id="SSF52980">
    <property type="entry name" value="Restriction endonuclease-like"/>
    <property type="match status" value="1"/>
</dbReference>
<name>A0AAD2D5A5_EUPCR</name>
<dbReference type="GO" id="GO:0000110">
    <property type="term" value="C:nucleotide-excision repair factor 1 complex"/>
    <property type="evidence" value="ECO:0007669"/>
    <property type="project" value="TreeGrafter"/>
</dbReference>
<dbReference type="GO" id="GO:0003684">
    <property type="term" value="F:damaged DNA binding"/>
    <property type="evidence" value="ECO:0007669"/>
    <property type="project" value="InterPro"/>
</dbReference>
<dbReference type="InterPro" id="IPR004579">
    <property type="entry name" value="ERCC1/RAD10/SWI10"/>
</dbReference>
<accession>A0AAD2D5A5</accession>
<gene>
    <name evidence="8" type="ORF">ECRASSUSDP1_LOCUS22405</name>
</gene>
<comment type="caution">
    <text evidence="8">The sequence shown here is derived from an EMBL/GenBank/DDBJ whole genome shotgun (WGS) entry which is preliminary data.</text>
</comment>
<dbReference type="PANTHER" id="PTHR12749">
    <property type="entry name" value="EXCISION REPAIR CROSS-COMPLEMENTING 1 ERCC1"/>
    <property type="match status" value="1"/>
</dbReference>
<dbReference type="InterPro" id="IPR011335">
    <property type="entry name" value="Restrct_endonuc-II-like"/>
</dbReference>
<dbReference type="NCBIfam" id="TIGR00597">
    <property type="entry name" value="rad10"/>
    <property type="match status" value="1"/>
</dbReference>
<sequence>MEGSSKGYGGYQYPKAKTYNKFISKVEKVKVNRAQQKNPLLKKNRFEYTLHDHMVEDYLIGESTSVLYLQLKYHMKYPKYLMSRAEELLKKKKGNTKILILQVKENEDDMGYITDIQLDCMRWEIKLLLAWSQDECAKYIQIIRTYQNKGTSLLEENKKHKTQEDLAIDSLTSIKSITKRDAKTLLKNYGSIAEIIKADHDEFINHEGIGKTKVDNLKQCFKGRIVPM</sequence>
<evidence type="ECO:0000256" key="6">
    <source>
        <dbReference type="ARBA" id="ARBA00023242"/>
    </source>
</evidence>
<keyword evidence="3" id="KW-0227">DNA damage</keyword>
<dbReference type="Pfam" id="PF14520">
    <property type="entry name" value="HHH_5"/>
    <property type="match status" value="1"/>
</dbReference>
<keyword evidence="9" id="KW-1185">Reference proteome</keyword>
<comment type="similarity">
    <text evidence="2">Belongs to the ERCC1/RAD10/SWI10 family.</text>
</comment>
<evidence type="ECO:0000256" key="4">
    <source>
        <dbReference type="ARBA" id="ARBA00023125"/>
    </source>
</evidence>
<evidence type="ECO:0000256" key="1">
    <source>
        <dbReference type="ARBA" id="ARBA00004123"/>
    </source>
</evidence>
<evidence type="ECO:0000259" key="7">
    <source>
        <dbReference type="Pfam" id="PF03834"/>
    </source>
</evidence>
<dbReference type="GO" id="GO:0006312">
    <property type="term" value="P:mitotic recombination"/>
    <property type="evidence" value="ECO:0007669"/>
    <property type="project" value="TreeGrafter"/>
</dbReference>
<dbReference type="InterPro" id="IPR010994">
    <property type="entry name" value="RuvA_2-like"/>
</dbReference>
<dbReference type="AlphaFoldDB" id="A0AAD2D5A5"/>
<dbReference type="Pfam" id="PF03834">
    <property type="entry name" value="Rad10"/>
    <property type="match status" value="1"/>
</dbReference>
<dbReference type="Proteomes" id="UP001295684">
    <property type="component" value="Unassembled WGS sequence"/>
</dbReference>
<dbReference type="GO" id="GO:0006302">
    <property type="term" value="P:double-strand break repair"/>
    <property type="evidence" value="ECO:0007669"/>
    <property type="project" value="UniProtKB-ARBA"/>
</dbReference>
<keyword evidence="4" id="KW-0238">DNA-binding</keyword>
<evidence type="ECO:0000256" key="3">
    <source>
        <dbReference type="ARBA" id="ARBA00022763"/>
    </source>
</evidence>